<reference evidence="1 2" key="1">
    <citation type="submission" date="2023-03" db="EMBL/GenBank/DDBJ databases">
        <title>Paludisphaera mucosa sp. nov. a novel planctomycete from northern fen.</title>
        <authorList>
            <person name="Ivanova A."/>
        </authorList>
    </citation>
    <scope>NUCLEOTIDE SEQUENCE [LARGE SCALE GENOMIC DNA]</scope>
    <source>
        <strain evidence="1 2">Pla2</strain>
    </source>
</reference>
<keyword evidence="2" id="KW-1185">Reference proteome</keyword>
<evidence type="ECO:0000313" key="2">
    <source>
        <dbReference type="Proteomes" id="UP001216907"/>
    </source>
</evidence>
<sequence>MIDLIKKTLLTGVGLAVMTKDKVEELGRDLADQAKLGESEGREFVDNLMKQSENARGEFETRVNALVKKAVDGLNLAPKDELTKLQARVAELEAELKRHDESATHAG</sequence>
<gene>
    <name evidence="1" type="ORF">PZE19_27360</name>
</gene>
<accession>A0ABT6FJ27</accession>
<dbReference type="RefSeq" id="WP_277863777.1">
    <property type="nucleotide sequence ID" value="NZ_JARRAG010000002.1"/>
</dbReference>
<evidence type="ECO:0000313" key="1">
    <source>
        <dbReference type="EMBL" id="MDG3007499.1"/>
    </source>
</evidence>
<protein>
    <recommendedName>
        <fullName evidence="3">Poly(Hydroxyalcanoate) granule associated protein (Phasin)</fullName>
    </recommendedName>
</protein>
<dbReference type="Proteomes" id="UP001216907">
    <property type="component" value="Unassembled WGS sequence"/>
</dbReference>
<proteinExistence type="predicted"/>
<comment type="caution">
    <text evidence="1">The sequence shown here is derived from an EMBL/GenBank/DDBJ whole genome shotgun (WGS) entry which is preliminary data.</text>
</comment>
<dbReference type="EMBL" id="JARRAG010000002">
    <property type="protein sequence ID" value="MDG3007499.1"/>
    <property type="molecule type" value="Genomic_DNA"/>
</dbReference>
<organism evidence="1 2">
    <name type="scientific">Paludisphaera mucosa</name>
    <dbReference type="NCBI Taxonomy" id="3030827"/>
    <lineage>
        <taxon>Bacteria</taxon>
        <taxon>Pseudomonadati</taxon>
        <taxon>Planctomycetota</taxon>
        <taxon>Planctomycetia</taxon>
        <taxon>Isosphaerales</taxon>
        <taxon>Isosphaeraceae</taxon>
        <taxon>Paludisphaera</taxon>
    </lineage>
</organism>
<name>A0ABT6FJ27_9BACT</name>
<evidence type="ECO:0008006" key="3">
    <source>
        <dbReference type="Google" id="ProtNLM"/>
    </source>
</evidence>